<dbReference type="AlphaFoldDB" id="A0A2P1GFT8"/>
<evidence type="ECO:0000313" key="1">
    <source>
        <dbReference type="EMBL" id="AVM83830.1"/>
    </source>
</evidence>
<reference evidence="1" key="1">
    <citation type="journal article" date="2018" name="Mol. Phylogenet. Evol.">
        <title>Combining high-throughput sequencing and targeted loci data to infer the phylogeny of the "Adenocalymma-Neojobertia" clade (Bignonieae, Bignoniaceae).</title>
        <authorList>
            <person name="Fonseca L.H.M."/>
            <person name="Lohmann L.G."/>
        </authorList>
    </citation>
    <scope>NUCLEOTIDE SEQUENCE</scope>
</reference>
<gene>
    <name evidence="1" type="primary">rpl32</name>
</gene>
<geneLocation type="chloroplast" evidence="1"/>
<proteinExistence type="predicted"/>
<keyword evidence="1" id="KW-0689">Ribosomal protein</keyword>
<keyword evidence="1" id="KW-0934">Plastid</keyword>
<keyword evidence="1" id="KW-0687">Ribonucleoprotein</keyword>
<dbReference type="GO" id="GO:0005840">
    <property type="term" value="C:ribosome"/>
    <property type="evidence" value="ECO:0007669"/>
    <property type="project" value="UniProtKB-KW"/>
</dbReference>
<dbReference type="EMBL" id="MG831855">
    <property type="protein sequence ID" value="AVM83831.1"/>
    <property type="molecule type" value="Genomic_DNA"/>
</dbReference>
<dbReference type="EMBL" id="MG831855">
    <property type="protein sequence ID" value="AVM83830.1"/>
    <property type="molecule type" value="Genomic_DNA"/>
</dbReference>
<name>A0A2P1GFT8_9LAMI</name>
<keyword evidence="1" id="KW-0150">Chloroplast</keyword>
<sequence>MSLFRSKNMFILSYLIFTLMRKRKYFHFNVKTVFLIEIRFLNR</sequence>
<accession>A0A2P1GFT8</accession>
<organism evidence="1">
    <name type="scientific">Adenocalymma gracielzae</name>
    <dbReference type="NCBI Taxonomy" id="2099420"/>
    <lineage>
        <taxon>Eukaryota</taxon>
        <taxon>Viridiplantae</taxon>
        <taxon>Streptophyta</taxon>
        <taxon>Embryophyta</taxon>
        <taxon>Tracheophyta</taxon>
        <taxon>Spermatophyta</taxon>
        <taxon>Magnoliopsida</taxon>
        <taxon>eudicotyledons</taxon>
        <taxon>Gunneridae</taxon>
        <taxon>Pentapetalae</taxon>
        <taxon>asterids</taxon>
        <taxon>lamiids</taxon>
        <taxon>Lamiales</taxon>
        <taxon>Bignoniaceae</taxon>
        <taxon>Bignonieae</taxon>
        <taxon>Adenocalymma</taxon>
    </lineage>
</organism>
<protein>
    <submittedName>
        <fullName evidence="1">Ribosomal protein L32</fullName>
    </submittedName>
</protein>